<keyword evidence="4" id="KW-0391">Immunity</keyword>
<dbReference type="SUPFAM" id="SSF55846">
    <property type="entry name" value="N-acetylmuramoyl-L-alanine amidase-like"/>
    <property type="match status" value="1"/>
</dbReference>
<dbReference type="RefSeq" id="XP_024892079.1">
    <property type="nucleotide sequence ID" value="XM_025036311.1"/>
</dbReference>
<gene>
    <name evidence="10" type="primary">LOC112467629</name>
</gene>
<evidence type="ECO:0000256" key="6">
    <source>
        <dbReference type="PIRSR" id="PIRSR037945-1"/>
    </source>
</evidence>
<dbReference type="GO" id="GO:0008745">
    <property type="term" value="F:N-acetylmuramoyl-L-alanine amidase activity"/>
    <property type="evidence" value="ECO:0007669"/>
    <property type="project" value="InterPro"/>
</dbReference>
<dbReference type="OrthoDB" id="7553606at2759"/>
<comment type="similarity">
    <text evidence="1">Belongs to the N-acetylmuramoyl-L-alanine amidase 2 family.</text>
</comment>
<dbReference type="InterPro" id="IPR036505">
    <property type="entry name" value="Amidase/PGRP_sf"/>
</dbReference>
<feature type="domain" description="N-acetylmuramoyl-L-alanine amidase" evidence="7">
    <location>
        <begin position="17"/>
        <end position="154"/>
    </location>
</feature>
<dbReference type="GO" id="GO:0042834">
    <property type="term" value="F:peptidoglycan binding"/>
    <property type="evidence" value="ECO:0007669"/>
    <property type="project" value="InterPro"/>
</dbReference>
<evidence type="ECO:0000256" key="2">
    <source>
        <dbReference type="ARBA" id="ARBA00022588"/>
    </source>
</evidence>
<evidence type="ECO:0000256" key="5">
    <source>
        <dbReference type="ARBA" id="ARBA00023157"/>
    </source>
</evidence>
<dbReference type="CTD" id="39064"/>
<dbReference type="Gene3D" id="3.40.80.10">
    <property type="entry name" value="Peptidoglycan recognition protein-like"/>
    <property type="match status" value="1"/>
</dbReference>
<evidence type="ECO:0000256" key="3">
    <source>
        <dbReference type="ARBA" id="ARBA00022729"/>
    </source>
</evidence>
<dbReference type="InterPro" id="IPR017331">
    <property type="entry name" value="Peptidoglycan_recognition"/>
</dbReference>
<dbReference type="GO" id="GO:0045087">
    <property type="term" value="P:innate immune response"/>
    <property type="evidence" value="ECO:0007669"/>
    <property type="project" value="UniProtKB-KW"/>
</dbReference>
<dbReference type="Pfam" id="PF01510">
    <property type="entry name" value="Amidase_2"/>
    <property type="match status" value="1"/>
</dbReference>
<dbReference type="SMART" id="SM00644">
    <property type="entry name" value="Ami_2"/>
    <property type="match status" value="1"/>
</dbReference>
<reference evidence="10" key="1">
    <citation type="submission" date="2025-08" db="UniProtKB">
        <authorList>
            <consortium name="RefSeq"/>
        </authorList>
    </citation>
    <scope>IDENTIFICATION</scope>
    <source>
        <tissue evidence="10">Whole body</tissue>
    </source>
</reference>
<evidence type="ECO:0000259" key="8">
    <source>
        <dbReference type="SMART" id="SM00701"/>
    </source>
</evidence>
<keyword evidence="2" id="KW-0399">Innate immunity</keyword>
<keyword evidence="5" id="KW-1015">Disulfide bond</keyword>
<keyword evidence="3" id="KW-0732">Signal</keyword>
<keyword evidence="9" id="KW-1185">Reference proteome</keyword>
<dbReference type="PANTHER" id="PTHR11022">
    <property type="entry name" value="PEPTIDOGLYCAN RECOGNITION PROTEIN"/>
    <property type="match status" value="1"/>
</dbReference>
<dbReference type="GeneID" id="112467629"/>
<evidence type="ECO:0000313" key="10">
    <source>
        <dbReference type="RefSeq" id="XP_024892079.1"/>
    </source>
</evidence>
<protein>
    <submittedName>
        <fullName evidence="10">Peptidoglycan recognition protein</fullName>
    </submittedName>
</protein>
<proteinExistence type="inferred from homology"/>
<dbReference type="GO" id="GO:0008270">
    <property type="term" value="F:zinc ion binding"/>
    <property type="evidence" value="ECO:0007669"/>
    <property type="project" value="InterPro"/>
</dbReference>
<dbReference type="InterPro" id="IPR002502">
    <property type="entry name" value="Amidase_domain"/>
</dbReference>
<feature type="domain" description="Peptidoglycan recognition protein family" evidence="8">
    <location>
        <begin position="5"/>
        <end position="148"/>
    </location>
</feature>
<dbReference type="FunFam" id="3.40.80.10:FF:000001">
    <property type="entry name" value="Peptidoglycan recognition protein 1"/>
    <property type="match status" value="1"/>
</dbReference>
<dbReference type="GO" id="GO:0009253">
    <property type="term" value="P:peptidoglycan catabolic process"/>
    <property type="evidence" value="ECO:0007669"/>
    <property type="project" value="InterPro"/>
</dbReference>
<dbReference type="CDD" id="cd06583">
    <property type="entry name" value="PGRP"/>
    <property type="match status" value="1"/>
</dbReference>
<evidence type="ECO:0000256" key="4">
    <source>
        <dbReference type="ARBA" id="ARBA00022859"/>
    </source>
</evidence>
<accession>A0A6J1RAN1</accession>
<dbReference type="PIRSF" id="PIRSF037945">
    <property type="entry name" value="PGRPs"/>
    <property type="match status" value="1"/>
</dbReference>
<dbReference type="PANTHER" id="PTHR11022:SF41">
    <property type="entry name" value="PEPTIDOGLYCAN-RECOGNITION PROTEIN LC-RELATED"/>
    <property type="match status" value="1"/>
</dbReference>
<name>A0A6J1RAN1_9HYME</name>
<organism evidence="9 10">
    <name type="scientific">Temnothorax curvispinosus</name>
    <dbReference type="NCBI Taxonomy" id="300111"/>
    <lineage>
        <taxon>Eukaryota</taxon>
        <taxon>Metazoa</taxon>
        <taxon>Ecdysozoa</taxon>
        <taxon>Arthropoda</taxon>
        <taxon>Hexapoda</taxon>
        <taxon>Insecta</taxon>
        <taxon>Pterygota</taxon>
        <taxon>Neoptera</taxon>
        <taxon>Endopterygota</taxon>
        <taxon>Hymenoptera</taxon>
        <taxon>Apocrita</taxon>
        <taxon>Aculeata</taxon>
        <taxon>Formicoidea</taxon>
        <taxon>Formicidae</taxon>
        <taxon>Myrmicinae</taxon>
        <taxon>Temnothorax</taxon>
    </lineage>
</organism>
<evidence type="ECO:0000256" key="1">
    <source>
        <dbReference type="ARBA" id="ARBA00007553"/>
    </source>
</evidence>
<dbReference type="InterPro" id="IPR015510">
    <property type="entry name" value="PGRP"/>
</dbReference>
<dbReference type="AlphaFoldDB" id="A0A6J1RAN1"/>
<evidence type="ECO:0000259" key="7">
    <source>
        <dbReference type="SMART" id="SM00644"/>
    </source>
</evidence>
<dbReference type="Proteomes" id="UP000504618">
    <property type="component" value="Unplaced"/>
</dbReference>
<sequence>MDTSLRFVERDEWDAEPPLEPLTKMKLPVSYVIISHTVTAFCTTLPECAFQVRFVQYTHFKDKSFSDIGYNFLVGGDGFAYVGRNWDYVGAHACGYNNRSIGISFIGNFSSVVPPKLQLRAAQKIIELGVKAGKIAPDYKLLGHRQVRSTESPGDALYNEIIKWPHWSSEP</sequence>
<feature type="disulfide bond" evidence="6">
    <location>
        <begin position="42"/>
        <end position="48"/>
    </location>
</feature>
<dbReference type="SMART" id="SM00701">
    <property type="entry name" value="PGRP"/>
    <property type="match status" value="1"/>
</dbReference>
<dbReference type="InterPro" id="IPR006619">
    <property type="entry name" value="PGRP_domain_met/bac"/>
</dbReference>
<evidence type="ECO:0000313" key="9">
    <source>
        <dbReference type="Proteomes" id="UP000504618"/>
    </source>
</evidence>